<sequence>MKKRIIYFVCNPSPMLGCSLMLSSGYFSWRKECNYINALQHTLNKKNPNWTVKRDDTESDIELIEKAADLIVCVPGLKYRFYTGGFNKSKIIHLTVMQYASQDSAIIISKIKQLFPSD</sequence>
<keyword evidence="3" id="KW-1185">Reference proteome</keyword>
<evidence type="ECO:0000313" key="3">
    <source>
        <dbReference type="Proteomes" id="UP000505325"/>
    </source>
</evidence>
<proteinExistence type="predicted"/>
<evidence type="ECO:0000256" key="1">
    <source>
        <dbReference type="SAM" id="Phobius"/>
    </source>
</evidence>
<accession>A0A6M8U8R5</accession>
<gene>
    <name evidence="2" type="ORF">PMPD1_2109</name>
</gene>
<dbReference type="EMBL" id="CP054212">
    <property type="protein sequence ID" value="QKJ87055.1"/>
    <property type="molecule type" value="Genomic_DNA"/>
</dbReference>
<dbReference type="AlphaFoldDB" id="A0A6M8U8R5"/>
<reference evidence="2 3" key="1">
    <citation type="submission" date="2020-06" db="EMBL/GenBank/DDBJ databases">
        <title>Genome sequence of Paramixta manurensis strain PD-1.</title>
        <authorList>
            <person name="Lee C.W."/>
            <person name="Kim J."/>
        </authorList>
    </citation>
    <scope>NUCLEOTIDE SEQUENCE [LARGE SCALE GENOMIC DNA]</scope>
    <source>
        <strain evidence="2 3">PD-1</strain>
    </source>
</reference>
<name>A0A6M8U8R5_9GAMM</name>
<evidence type="ECO:0000313" key="2">
    <source>
        <dbReference type="EMBL" id="QKJ87055.1"/>
    </source>
</evidence>
<organism evidence="2 3">
    <name type="scientific">Paramixta manurensis</name>
    <dbReference type="NCBI Taxonomy" id="2740817"/>
    <lineage>
        <taxon>Bacteria</taxon>
        <taxon>Pseudomonadati</taxon>
        <taxon>Pseudomonadota</taxon>
        <taxon>Gammaproteobacteria</taxon>
        <taxon>Enterobacterales</taxon>
        <taxon>Erwiniaceae</taxon>
        <taxon>Paramixta</taxon>
    </lineage>
</organism>
<keyword evidence="1" id="KW-1133">Transmembrane helix</keyword>
<dbReference type="RefSeq" id="WP_173634027.1">
    <property type="nucleotide sequence ID" value="NZ_CP054212.1"/>
</dbReference>
<protein>
    <recommendedName>
        <fullName evidence="4">Nitrogen fixation protein NifS</fullName>
    </recommendedName>
</protein>
<keyword evidence="1" id="KW-0472">Membrane</keyword>
<feature type="transmembrane region" description="Helical" evidence="1">
    <location>
        <begin position="5"/>
        <end position="29"/>
    </location>
</feature>
<keyword evidence="1" id="KW-0812">Transmembrane</keyword>
<dbReference type="Proteomes" id="UP000505325">
    <property type="component" value="Chromosome"/>
</dbReference>
<dbReference type="KEGG" id="pmak:PMPD1_2109"/>
<evidence type="ECO:0008006" key="4">
    <source>
        <dbReference type="Google" id="ProtNLM"/>
    </source>
</evidence>